<dbReference type="EMBL" id="WIQZ01000006">
    <property type="protein sequence ID" value="KAF3144743.1"/>
    <property type="molecule type" value="Genomic_DNA"/>
</dbReference>
<feature type="region of interest" description="Disordered" evidence="1">
    <location>
        <begin position="354"/>
        <end position="383"/>
    </location>
</feature>
<evidence type="ECO:0000256" key="2">
    <source>
        <dbReference type="SAM" id="SignalP"/>
    </source>
</evidence>
<organism evidence="3 4">
    <name type="scientific">Orbilia oligospora</name>
    <name type="common">Nematode-trapping fungus</name>
    <name type="synonym">Arthrobotrys oligospora</name>
    <dbReference type="NCBI Taxonomy" id="2813651"/>
    <lineage>
        <taxon>Eukaryota</taxon>
        <taxon>Fungi</taxon>
        <taxon>Dikarya</taxon>
        <taxon>Ascomycota</taxon>
        <taxon>Pezizomycotina</taxon>
        <taxon>Orbiliomycetes</taxon>
        <taxon>Orbiliales</taxon>
        <taxon>Orbiliaceae</taxon>
        <taxon>Orbilia</taxon>
    </lineage>
</organism>
<feature type="compositionally biased region" description="Pro residues" evidence="1">
    <location>
        <begin position="372"/>
        <end position="383"/>
    </location>
</feature>
<dbReference type="AlphaFoldDB" id="A0A7C8K1E3"/>
<dbReference type="Proteomes" id="UP000480548">
    <property type="component" value="Unassembled WGS sequence"/>
</dbReference>
<name>A0A7C8K1E3_ORBOL</name>
<evidence type="ECO:0000256" key="1">
    <source>
        <dbReference type="SAM" id="MobiDB-lite"/>
    </source>
</evidence>
<reference evidence="3 4" key="1">
    <citation type="submission" date="2019-06" db="EMBL/GenBank/DDBJ databases">
        <authorList>
            <person name="Palmer J.M."/>
        </authorList>
    </citation>
    <scope>NUCLEOTIDE SEQUENCE [LARGE SCALE GENOMIC DNA]</scope>
    <source>
        <strain evidence="3 4">TWF703</strain>
    </source>
</reference>
<gene>
    <name evidence="3" type="ORF">TWF703_008730</name>
</gene>
<evidence type="ECO:0000313" key="3">
    <source>
        <dbReference type="EMBL" id="KAF3144743.1"/>
    </source>
</evidence>
<protein>
    <submittedName>
        <fullName evidence="3">Uncharacterized protein</fullName>
    </submittedName>
</protein>
<keyword evidence="2" id="KW-0732">Signal</keyword>
<comment type="caution">
    <text evidence="3">The sequence shown here is derived from an EMBL/GenBank/DDBJ whole genome shotgun (WGS) entry which is preliminary data.</text>
</comment>
<sequence length="383" mass="43228">MHAQLCPKGLISPLLLFFLTTNLSFIETITIPERDGPSPTAIKPITHFVGKPEPQPTSINVATTLSKRQLPPEALKELMQSYGGEDVSSVRSATKSSEAQHNNTLAKKVDVPPSFFYGEKGLIVRCHTRHFVYNQKPFLDPQFPNFELKHWTDWKAKGSFQRMDDVIRVRQVRCYACGCTDEGAMFKNGHKYCAGERTVAQCILVFVKTATACFCTAYLTQPAPIEGADASDYRTALENIPATVRNHNRNFIYEFNGESLGFDPDTLGPPLPMLMQSNRRNIWQPPLAERYVNRRPPGRPRGDQSLPPLPQLQWDEPPFVPGDEFQPLPFDWGENEPVPDVAWRDRGFEFSVYDGVPDENGYHYDGTDPEPKSPPPPKPRPTK</sequence>
<feature type="compositionally biased region" description="Basic and acidic residues" evidence="1">
    <location>
        <begin position="360"/>
        <end position="371"/>
    </location>
</feature>
<feature type="signal peptide" evidence="2">
    <location>
        <begin position="1"/>
        <end position="28"/>
    </location>
</feature>
<evidence type="ECO:0000313" key="4">
    <source>
        <dbReference type="Proteomes" id="UP000480548"/>
    </source>
</evidence>
<feature type="region of interest" description="Disordered" evidence="1">
    <location>
        <begin position="291"/>
        <end position="337"/>
    </location>
</feature>
<accession>A0A7C8K1E3</accession>
<proteinExistence type="predicted"/>
<feature type="chain" id="PRO_5028877795" evidence="2">
    <location>
        <begin position="29"/>
        <end position="383"/>
    </location>
</feature>